<evidence type="ECO:0000313" key="1">
    <source>
        <dbReference type="EMBL" id="BCU71259.1"/>
    </source>
</evidence>
<sequence length="110" mass="12807">MDEEAGVGPDITIYTGKSKIRVKVQGMVLPNNPARVRDLDFDYFIIVVVRGLNSVGYFIIERNEVERLIKEGLVKYKKGSEKFGWIPRKVYEKYRIELDDLVNKLREAEQ</sequence>
<dbReference type="Proteomes" id="UP000825123">
    <property type="component" value="Chromosome"/>
</dbReference>
<keyword evidence="2" id="KW-1185">Reference proteome</keyword>
<name>A0A8D5U9Q1_9CREN</name>
<dbReference type="RefSeq" id="WP_221287987.1">
    <property type="nucleotide sequence ID" value="NZ_AP024597.1"/>
</dbReference>
<organism evidence="1 2">
    <name type="scientific">Stygiolobus caldivivus</name>
    <dbReference type="NCBI Taxonomy" id="2824673"/>
    <lineage>
        <taxon>Archaea</taxon>
        <taxon>Thermoproteota</taxon>
        <taxon>Thermoprotei</taxon>
        <taxon>Sulfolobales</taxon>
        <taxon>Sulfolobaceae</taxon>
        <taxon>Stygiolobus</taxon>
    </lineage>
</organism>
<dbReference type="AlphaFoldDB" id="A0A8D5U9Q1"/>
<dbReference type="KEGG" id="csty:KN1_25560"/>
<accession>A0A8D5U9Q1</accession>
<gene>
    <name evidence="1" type="ORF">KN1_25560</name>
</gene>
<proteinExistence type="predicted"/>
<reference evidence="1 2" key="1">
    <citation type="submission" date="2021-04" db="EMBL/GenBank/DDBJ databases">
        <title>Complete genome sequence of Stygiolobus sp. KN-1.</title>
        <authorList>
            <person name="Nakamura K."/>
            <person name="Sakai H."/>
            <person name="Kurosawa N."/>
        </authorList>
    </citation>
    <scope>NUCLEOTIDE SEQUENCE [LARGE SCALE GENOMIC DNA]</scope>
    <source>
        <strain evidence="1 2">KN-1</strain>
    </source>
</reference>
<evidence type="ECO:0000313" key="2">
    <source>
        <dbReference type="Proteomes" id="UP000825123"/>
    </source>
</evidence>
<dbReference type="GeneID" id="66164283"/>
<protein>
    <submittedName>
        <fullName evidence="1">Uncharacterized protein</fullName>
    </submittedName>
</protein>
<dbReference type="EMBL" id="AP024597">
    <property type="protein sequence ID" value="BCU71259.1"/>
    <property type="molecule type" value="Genomic_DNA"/>
</dbReference>